<dbReference type="EMBL" id="RKQL01000007">
    <property type="protein sequence ID" value="RPE63067.1"/>
    <property type="molecule type" value="Genomic_DNA"/>
</dbReference>
<proteinExistence type="predicted"/>
<evidence type="ECO:0000313" key="1">
    <source>
        <dbReference type="EMBL" id="RPE63067.1"/>
    </source>
</evidence>
<name>A0A3N4UCP2_9BURK</name>
<reference evidence="1 2" key="1">
    <citation type="submission" date="2018-11" db="EMBL/GenBank/DDBJ databases">
        <title>Genomic Encyclopedia of Type Strains, Phase IV (KMG-IV): sequencing the most valuable type-strain genomes for metagenomic binning, comparative biology and taxonomic classification.</title>
        <authorList>
            <person name="Goeker M."/>
        </authorList>
    </citation>
    <scope>NUCLEOTIDE SEQUENCE [LARGE SCALE GENOMIC DNA]</scope>
    <source>
        <strain evidence="1 2">DSM 101684</strain>
    </source>
</reference>
<comment type="caution">
    <text evidence="1">The sequence shown here is derived from an EMBL/GenBank/DDBJ whole genome shotgun (WGS) entry which is preliminary data.</text>
</comment>
<dbReference type="AlphaFoldDB" id="A0A3N4UCP2"/>
<dbReference type="Proteomes" id="UP000272193">
    <property type="component" value="Unassembled WGS sequence"/>
</dbReference>
<accession>A0A3N4UCP2</accession>
<gene>
    <name evidence="1" type="ORF">EDC62_2532</name>
</gene>
<keyword evidence="2" id="KW-1185">Reference proteome</keyword>
<protein>
    <submittedName>
        <fullName evidence="1">Uncharacterized protein</fullName>
    </submittedName>
</protein>
<organism evidence="1 2">
    <name type="scientific">Tibeticola sediminis</name>
    <dbReference type="NCBI Taxonomy" id="1917811"/>
    <lineage>
        <taxon>Bacteria</taxon>
        <taxon>Pseudomonadati</taxon>
        <taxon>Pseudomonadota</taxon>
        <taxon>Betaproteobacteria</taxon>
        <taxon>Burkholderiales</taxon>
        <taxon>Comamonadaceae</taxon>
        <taxon>Tibeticola</taxon>
    </lineage>
</organism>
<evidence type="ECO:0000313" key="2">
    <source>
        <dbReference type="Proteomes" id="UP000272193"/>
    </source>
</evidence>
<sequence length="231" mass="24969">MPELYPCNPLIVNAFLGGLRRASRSRAVGAWGFPRKHDFSQLNQRSARGQGFGLVFRARRGGLPVRGGGSGRCHLRGLNSTRLGPRAMASCARHPVGRGGSWSGCARLRRAAPLRRTQGPQARACLRQLSSPVRGAALRARRVRSARGPPAAAPLSIGSSWRLGLSWAPWYCRVHWACRRVLQACGGSACPRPGQADEGVVVAFDGDGGLCPFEFAFFLQLVPLLLRQHGE</sequence>